<evidence type="ECO:0000256" key="2">
    <source>
        <dbReference type="ARBA" id="ARBA00023163"/>
    </source>
</evidence>
<dbReference type="SMART" id="SM00398">
    <property type="entry name" value="HMG"/>
    <property type="match status" value="1"/>
</dbReference>
<keyword evidence="3" id="KW-0539">Nucleus</keyword>
<proteinExistence type="predicted"/>
<feature type="compositionally biased region" description="Basic and acidic residues" evidence="4">
    <location>
        <begin position="96"/>
        <end position="105"/>
    </location>
</feature>
<dbReference type="GO" id="GO:0005634">
    <property type="term" value="C:nucleus"/>
    <property type="evidence" value="ECO:0007669"/>
    <property type="project" value="UniProtKB-UniRule"/>
</dbReference>
<dbReference type="Pfam" id="PF00505">
    <property type="entry name" value="HMG_box"/>
    <property type="match status" value="1"/>
</dbReference>
<feature type="domain" description="HMG box" evidence="5">
    <location>
        <begin position="18"/>
        <end position="91"/>
    </location>
</feature>
<organism evidence="6 7">
    <name type="scientific">Trametes cubensis</name>
    <dbReference type="NCBI Taxonomy" id="1111947"/>
    <lineage>
        <taxon>Eukaryota</taxon>
        <taxon>Fungi</taxon>
        <taxon>Dikarya</taxon>
        <taxon>Basidiomycota</taxon>
        <taxon>Agaricomycotina</taxon>
        <taxon>Agaricomycetes</taxon>
        <taxon>Polyporales</taxon>
        <taxon>Polyporaceae</taxon>
        <taxon>Trametes</taxon>
    </lineage>
</organism>
<evidence type="ECO:0000256" key="3">
    <source>
        <dbReference type="PROSITE-ProRule" id="PRU00267"/>
    </source>
</evidence>
<dbReference type="EMBL" id="JAPEVG010000087">
    <property type="protein sequence ID" value="KAJ8486979.1"/>
    <property type="molecule type" value="Genomic_DNA"/>
</dbReference>
<evidence type="ECO:0000256" key="1">
    <source>
        <dbReference type="ARBA" id="ARBA00023125"/>
    </source>
</evidence>
<evidence type="ECO:0000256" key="4">
    <source>
        <dbReference type="SAM" id="MobiDB-lite"/>
    </source>
</evidence>
<dbReference type="PROSITE" id="PS50118">
    <property type="entry name" value="HMG_BOX_2"/>
    <property type="match status" value="1"/>
</dbReference>
<dbReference type="InterPro" id="IPR036910">
    <property type="entry name" value="HMG_box_dom_sf"/>
</dbReference>
<keyword evidence="2" id="KW-0804">Transcription</keyword>
<dbReference type="PANTHER" id="PTHR10270">
    <property type="entry name" value="SOX TRANSCRIPTION FACTOR"/>
    <property type="match status" value="1"/>
</dbReference>
<evidence type="ECO:0000313" key="7">
    <source>
        <dbReference type="Proteomes" id="UP001215151"/>
    </source>
</evidence>
<feature type="compositionally biased region" description="Basic residues" evidence="4">
    <location>
        <begin position="114"/>
        <end position="126"/>
    </location>
</feature>
<dbReference type="SUPFAM" id="SSF47095">
    <property type="entry name" value="HMG-box"/>
    <property type="match status" value="1"/>
</dbReference>
<dbReference type="CDD" id="cd01389">
    <property type="entry name" value="HMG-box_ROX1-like"/>
    <property type="match status" value="1"/>
</dbReference>
<evidence type="ECO:0000259" key="5">
    <source>
        <dbReference type="PROSITE" id="PS50118"/>
    </source>
</evidence>
<gene>
    <name evidence="6" type="ORF">ONZ51_g4484</name>
</gene>
<accession>A0AAD7TW06</accession>
<comment type="caution">
    <text evidence="6">The sequence shown here is derived from an EMBL/GenBank/DDBJ whole genome shotgun (WGS) entry which is preliminary data.</text>
</comment>
<sequence>MASSLILESSVAQIVAKAPRPRNSFLIYRSIKLQELQGLQAAAGRPALLMSEASKIIGKLWRQEPTEVIRYFEQQAEEEKVAHAVKYPGYKYHPRTKAEKAKDRQAAYADRMSQRRKKRAAPKRVKRQDSVSSASTDSGNSSPHIPIPAMPVPDNGFVPLVPYNAMQGFYVAPAAPAHAYHAGPPYFGADSGLPVSWWGTGFPPLPFTQAAAQAQGMDPHLFYPMPSPDEMQPAMWPANVDPLLSMESLSLGNPLSQPVEFPMPDPRSAYSWMENGAQAQM</sequence>
<dbReference type="GO" id="GO:0000978">
    <property type="term" value="F:RNA polymerase II cis-regulatory region sequence-specific DNA binding"/>
    <property type="evidence" value="ECO:0007669"/>
    <property type="project" value="TreeGrafter"/>
</dbReference>
<reference evidence="6" key="1">
    <citation type="submission" date="2022-11" db="EMBL/GenBank/DDBJ databases">
        <title>Genome Sequence of Cubamyces cubensis.</title>
        <authorList>
            <person name="Buettner E."/>
        </authorList>
    </citation>
    <scope>NUCLEOTIDE SEQUENCE</scope>
    <source>
        <strain evidence="6">MPL-01</strain>
    </source>
</reference>
<dbReference type="GO" id="GO:0001228">
    <property type="term" value="F:DNA-binding transcription activator activity, RNA polymerase II-specific"/>
    <property type="evidence" value="ECO:0007669"/>
    <property type="project" value="TreeGrafter"/>
</dbReference>
<feature type="compositionally biased region" description="Polar residues" evidence="4">
    <location>
        <begin position="130"/>
        <end position="143"/>
    </location>
</feature>
<dbReference type="Proteomes" id="UP001215151">
    <property type="component" value="Unassembled WGS sequence"/>
</dbReference>
<keyword evidence="1 3" id="KW-0238">DNA-binding</keyword>
<keyword evidence="7" id="KW-1185">Reference proteome</keyword>
<feature type="region of interest" description="Disordered" evidence="4">
    <location>
        <begin position="93"/>
        <end position="149"/>
    </location>
</feature>
<feature type="DNA-binding region" description="HMG box" evidence="3">
    <location>
        <begin position="18"/>
        <end position="91"/>
    </location>
</feature>
<protein>
    <recommendedName>
        <fullName evidence="5">HMG box domain-containing protein</fullName>
    </recommendedName>
</protein>
<name>A0AAD7TW06_9APHY</name>
<dbReference type="InterPro" id="IPR050140">
    <property type="entry name" value="SRY-related_HMG-box_TF-like"/>
</dbReference>
<dbReference type="Gene3D" id="1.10.30.10">
    <property type="entry name" value="High mobility group box domain"/>
    <property type="match status" value="1"/>
</dbReference>
<dbReference type="GO" id="GO:0030154">
    <property type="term" value="P:cell differentiation"/>
    <property type="evidence" value="ECO:0007669"/>
    <property type="project" value="TreeGrafter"/>
</dbReference>
<dbReference type="PANTHER" id="PTHR10270:SF161">
    <property type="entry name" value="SEX-DETERMINING REGION Y PROTEIN"/>
    <property type="match status" value="1"/>
</dbReference>
<dbReference type="InterPro" id="IPR009071">
    <property type="entry name" value="HMG_box_dom"/>
</dbReference>
<evidence type="ECO:0000313" key="6">
    <source>
        <dbReference type="EMBL" id="KAJ8486979.1"/>
    </source>
</evidence>
<dbReference type="AlphaFoldDB" id="A0AAD7TW06"/>